<dbReference type="SUPFAM" id="SSF52540">
    <property type="entry name" value="P-loop containing nucleoside triphosphate hydrolases"/>
    <property type="match status" value="1"/>
</dbReference>
<dbReference type="InterPro" id="IPR039421">
    <property type="entry name" value="Type_1_exporter"/>
</dbReference>
<keyword evidence="5" id="KW-0547">Nucleotide-binding</keyword>
<dbReference type="AlphaFoldDB" id="A0A0R1V143"/>
<evidence type="ECO:0000256" key="7">
    <source>
        <dbReference type="ARBA" id="ARBA00022989"/>
    </source>
</evidence>
<feature type="domain" description="ABC transmembrane type-1" evidence="11">
    <location>
        <begin position="33"/>
        <end position="333"/>
    </location>
</feature>
<dbReference type="STRING" id="417373.GCA_001570685_01301"/>
<evidence type="ECO:0000313" key="13">
    <source>
        <dbReference type="Proteomes" id="UP000051084"/>
    </source>
</evidence>
<dbReference type="OrthoDB" id="9770415at2"/>
<sequence>MARMKGKPAKAKHFWPTTWRLLSYLKPWRLGVITSVILAIVSVILNTIAPKVLGEATTVLYEGVMKGMREAKLGMHITQYPIDMNRIVQISMQVVLIFVISGLFSLGQQILMTRISQRAVYNLRRDYKHKLARLPIKAYDQHSNGDLMSRMVNDMDNIAGTLQQGLIQVVTSILTFVGVLAMMISISWKLTLVALITIPLSLLVVGFVAPAAQKLFAQQQATLGKLNDQVEEVYAGHTIVRTFNKEDDEAATFAKQNAQYYQVAWKAQALSILMFPLMAFVRNLGYLMIAVMGALEVAHGQITLGNVQAFLQYSNQFSQPITQIANLSSTIQQTIASAERIFEILDEPEMDQTVVETTPLPAPQPKMAFEHVNFSYDDQPLIQDFNLQVQPGEMVAIVGPTGAGKTTIINLLERFYDVQGGTIYLDGVNTRAMTRHDLRQRIAMVLQDTWLFTGTIFDNIKYGRLSATDEEVYAAAKAAHADQFIRQLPQGYETVLDESASNLSQGQRQLLTIARAFLADPEILILDEATSSVDTRTEVLIQKAMQNLQATRTSFVVAHRLSTIRYADQIVVLEHGQIAEIGNHHTLMERNGVYADLYNSQFNQSA</sequence>
<dbReference type="SMART" id="SM00382">
    <property type="entry name" value="AAA"/>
    <property type="match status" value="1"/>
</dbReference>
<dbReference type="PATRIC" id="fig|1423742.4.peg.941"/>
<evidence type="ECO:0000256" key="8">
    <source>
        <dbReference type="ARBA" id="ARBA00023136"/>
    </source>
</evidence>
<dbReference type="GO" id="GO:0005886">
    <property type="term" value="C:plasma membrane"/>
    <property type="evidence" value="ECO:0007669"/>
    <property type="project" value="UniProtKB-SubCell"/>
</dbReference>
<gene>
    <name evidence="12" type="ORF">FC21_GL000905</name>
</gene>
<keyword evidence="13" id="KW-1185">Reference proteome</keyword>
<keyword evidence="3" id="KW-1003">Cell membrane</keyword>
<evidence type="ECO:0000313" key="12">
    <source>
        <dbReference type="EMBL" id="KRL96533.1"/>
    </source>
</evidence>
<protein>
    <submittedName>
        <fullName evidence="12">Multidrug ABC transporter ATP-binding and permease component</fullName>
    </submittedName>
</protein>
<comment type="caution">
    <text evidence="12">The sequence shown here is derived from an EMBL/GenBank/DDBJ whole genome shotgun (WGS) entry which is preliminary data.</text>
</comment>
<accession>A0A0R1V143</accession>
<evidence type="ECO:0000256" key="1">
    <source>
        <dbReference type="ARBA" id="ARBA00004651"/>
    </source>
</evidence>
<evidence type="ECO:0000256" key="6">
    <source>
        <dbReference type="ARBA" id="ARBA00022840"/>
    </source>
</evidence>
<dbReference type="CDD" id="cd03254">
    <property type="entry name" value="ABCC_Glucan_exporter_like"/>
    <property type="match status" value="1"/>
</dbReference>
<feature type="transmembrane region" description="Helical" evidence="9">
    <location>
        <begin position="272"/>
        <end position="295"/>
    </location>
</feature>
<evidence type="ECO:0000256" key="5">
    <source>
        <dbReference type="ARBA" id="ARBA00022741"/>
    </source>
</evidence>
<proteinExistence type="predicted"/>
<dbReference type="InterPro" id="IPR003593">
    <property type="entry name" value="AAA+_ATPase"/>
</dbReference>
<dbReference type="RefSeq" id="WP_056995186.1">
    <property type="nucleotide sequence ID" value="NZ_AZGC01000003.1"/>
</dbReference>
<dbReference type="InterPro" id="IPR011527">
    <property type="entry name" value="ABC1_TM_dom"/>
</dbReference>
<feature type="transmembrane region" description="Helical" evidence="9">
    <location>
        <begin position="87"/>
        <end position="106"/>
    </location>
</feature>
<dbReference type="InterPro" id="IPR003439">
    <property type="entry name" value="ABC_transporter-like_ATP-bd"/>
</dbReference>
<dbReference type="FunFam" id="1.20.1560.10:FF:000011">
    <property type="entry name" value="Multidrug ABC transporter ATP-binding protein"/>
    <property type="match status" value="1"/>
</dbReference>
<evidence type="ECO:0000256" key="2">
    <source>
        <dbReference type="ARBA" id="ARBA00022448"/>
    </source>
</evidence>
<feature type="domain" description="ABC transporter" evidence="10">
    <location>
        <begin position="367"/>
        <end position="600"/>
    </location>
</feature>
<organism evidence="12 13">
    <name type="scientific">Limosilactobacillus equigenerosi DSM 18793 = JCM 14505</name>
    <dbReference type="NCBI Taxonomy" id="1423742"/>
    <lineage>
        <taxon>Bacteria</taxon>
        <taxon>Bacillati</taxon>
        <taxon>Bacillota</taxon>
        <taxon>Bacilli</taxon>
        <taxon>Lactobacillales</taxon>
        <taxon>Lactobacillaceae</taxon>
        <taxon>Limosilactobacillus</taxon>
    </lineage>
</organism>
<keyword evidence="8 9" id="KW-0472">Membrane</keyword>
<dbReference type="GO" id="GO:0015421">
    <property type="term" value="F:ABC-type oligopeptide transporter activity"/>
    <property type="evidence" value="ECO:0007669"/>
    <property type="project" value="TreeGrafter"/>
</dbReference>
<evidence type="ECO:0000259" key="10">
    <source>
        <dbReference type="PROSITE" id="PS50893"/>
    </source>
</evidence>
<keyword evidence="6 12" id="KW-0067">ATP-binding</keyword>
<dbReference type="FunFam" id="3.40.50.300:FF:000287">
    <property type="entry name" value="Multidrug ABC transporter ATP-binding protein"/>
    <property type="match status" value="1"/>
</dbReference>
<dbReference type="PANTHER" id="PTHR43394:SF1">
    <property type="entry name" value="ATP-BINDING CASSETTE SUB-FAMILY B MEMBER 10, MITOCHONDRIAL"/>
    <property type="match status" value="1"/>
</dbReference>
<dbReference type="Pfam" id="PF00664">
    <property type="entry name" value="ABC_membrane"/>
    <property type="match status" value="1"/>
</dbReference>
<dbReference type="InterPro" id="IPR036640">
    <property type="entry name" value="ABC1_TM_sf"/>
</dbReference>
<dbReference type="PROSITE" id="PS50893">
    <property type="entry name" value="ABC_TRANSPORTER_2"/>
    <property type="match status" value="1"/>
</dbReference>
<dbReference type="Gene3D" id="1.20.1560.10">
    <property type="entry name" value="ABC transporter type 1, transmembrane domain"/>
    <property type="match status" value="1"/>
</dbReference>
<dbReference type="InterPro" id="IPR017871">
    <property type="entry name" value="ABC_transporter-like_CS"/>
</dbReference>
<dbReference type="PROSITE" id="PS50929">
    <property type="entry name" value="ABC_TM1F"/>
    <property type="match status" value="1"/>
</dbReference>
<dbReference type="Pfam" id="PF00005">
    <property type="entry name" value="ABC_tran"/>
    <property type="match status" value="1"/>
</dbReference>
<dbReference type="PANTHER" id="PTHR43394">
    <property type="entry name" value="ATP-DEPENDENT PERMEASE MDL1, MITOCHONDRIAL"/>
    <property type="match status" value="1"/>
</dbReference>
<evidence type="ECO:0000256" key="9">
    <source>
        <dbReference type="SAM" id="Phobius"/>
    </source>
</evidence>
<feature type="transmembrane region" description="Helical" evidence="9">
    <location>
        <begin position="30"/>
        <end position="49"/>
    </location>
</feature>
<evidence type="ECO:0000256" key="3">
    <source>
        <dbReference type="ARBA" id="ARBA00022475"/>
    </source>
</evidence>
<dbReference type="SUPFAM" id="SSF90123">
    <property type="entry name" value="ABC transporter transmembrane region"/>
    <property type="match status" value="1"/>
</dbReference>
<feature type="transmembrane region" description="Helical" evidence="9">
    <location>
        <begin position="192"/>
        <end position="212"/>
    </location>
</feature>
<comment type="subcellular location">
    <subcellularLocation>
        <location evidence="1">Cell membrane</location>
        <topology evidence="1">Multi-pass membrane protein</topology>
    </subcellularLocation>
</comment>
<keyword evidence="4 9" id="KW-0812">Transmembrane</keyword>
<name>A0A0R1V143_9LACO</name>
<evidence type="ECO:0000256" key="4">
    <source>
        <dbReference type="ARBA" id="ARBA00022692"/>
    </source>
</evidence>
<keyword evidence="7 9" id="KW-1133">Transmembrane helix</keyword>
<dbReference type="CDD" id="cd18547">
    <property type="entry name" value="ABC_6TM_Tm288_like"/>
    <property type="match status" value="1"/>
</dbReference>
<dbReference type="GO" id="GO:0005524">
    <property type="term" value="F:ATP binding"/>
    <property type="evidence" value="ECO:0007669"/>
    <property type="project" value="UniProtKB-KW"/>
</dbReference>
<keyword evidence="2" id="KW-0813">Transport</keyword>
<dbReference type="EMBL" id="AZGC01000003">
    <property type="protein sequence ID" value="KRL96533.1"/>
    <property type="molecule type" value="Genomic_DNA"/>
</dbReference>
<dbReference type="InterPro" id="IPR027417">
    <property type="entry name" value="P-loop_NTPase"/>
</dbReference>
<evidence type="ECO:0000259" key="11">
    <source>
        <dbReference type="PROSITE" id="PS50929"/>
    </source>
</evidence>
<dbReference type="Gene3D" id="3.40.50.300">
    <property type="entry name" value="P-loop containing nucleotide triphosphate hydrolases"/>
    <property type="match status" value="1"/>
</dbReference>
<dbReference type="Proteomes" id="UP000051084">
    <property type="component" value="Unassembled WGS sequence"/>
</dbReference>
<dbReference type="GO" id="GO:0016887">
    <property type="term" value="F:ATP hydrolysis activity"/>
    <property type="evidence" value="ECO:0007669"/>
    <property type="project" value="InterPro"/>
</dbReference>
<dbReference type="PROSITE" id="PS00211">
    <property type="entry name" value="ABC_TRANSPORTER_1"/>
    <property type="match status" value="1"/>
</dbReference>
<reference evidence="12 13" key="1">
    <citation type="journal article" date="2015" name="Genome Announc.">
        <title>Expanding the biotechnology potential of lactobacilli through comparative genomics of 213 strains and associated genera.</title>
        <authorList>
            <person name="Sun Z."/>
            <person name="Harris H.M."/>
            <person name="McCann A."/>
            <person name="Guo C."/>
            <person name="Argimon S."/>
            <person name="Zhang W."/>
            <person name="Yang X."/>
            <person name="Jeffery I.B."/>
            <person name="Cooney J.C."/>
            <person name="Kagawa T.F."/>
            <person name="Liu W."/>
            <person name="Song Y."/>
            <person name="Salvetti E."/>
            <person name="Wrobel A."/>
            <person name="Rasinkangas P."/>
            <person name="Parkhill J."/>
            <person name="Rea M.C."/>
            <person name="O'Sullivan O."/>
            <person name="Ritari J."/>
            <person name="Douillard F.P."/>
            <person name="Paul Ross R."/>
            <person name="Yang R."/>
            <person name="Briner A.E."/>
            <person name="Felis G.E."/>
            <person name="de Vos W.M."/>
            <person name="Barrangou R."/>
            <person name="Klaenhammer T.R."/>
            <person name="Caufield P.W."/>
            <person name="Cui Y."/>
            <person name="Zhang H."/>
            <person name="O'Toole P.W."/>
        </authorList>
    </citation>
    <scope>NUCLEOTIDE SEQUENCE [LARGE SCALE GENOMIC DNA]</scope>
    <source>
        <strain evidence="12 13">DSM 18793</strain>
    </source>
</reference>
<feature type="transmembrane region" description="Helical" evidence="9">
    <location>
        <begin position="165"/>
        <end position="186"/>
    </location>
</feature>